<dbReference type="EMBL" id="KQ947413">
    <property type="protein sequence ID" value="KUJ18337.1"/>
    <property type="molecule type" value="Genomic_DNA"/>
</dbReference>
<reference evidence="12 13" key="1">
    <citation type="submission" date="2015-10" db="EMBL/GenBank/DDBJ databases">
        <title>Full genome of DAOMC 229536 Phialocephala scopiformis, a fungal endophyte of spruce producing the potent anti-insectan compound rugulosin.</title>
        <authorList>
            <consortium name="DOE Joint Genome Institute"/>
            <person name="Walker A.K."/>
            <person name="Frasz S.L."/>
            <person name="Seifert K.A."/>
            <person name="Miller J.D."/>
            <person name="Mondo S.J."/>
            <person name="Labutti K."/>
            <person name="Lipzen A."/>
            <person name="Dockter R."/>
            <person name="Kennedy M."/>
            <person name="Grigoriev I.V."/>
            <person name="Spatafora J.W."/>
        </authorList>
    </citation>
    <scope>NUCLEOTIDE SEQUENCE [LARGE SCALE GENOMIC DNA]</scope>
    <source>
        <strain evidence="12 13">CBS 120377</strain>
    </source>
</reference>
<dbReference type="PROSITE" id="PS51322">
    <property type="entry name" value="UEV"/>
    <property type="match status" value="1"/>
</dbReference>
<dbReference type="InterPro" id="IPR052070">
    <property type="entry name" value="ESCRT-I_UEV_domain"/>
</dbReference>
<feature type="domain" description="SB" evidence="10">
    <location>
        <begin position="473"/>
        <end position="540"/>
    </location>
</feature>
<evidence type="ECO:0000259" key="11">
    <source>
        <dbReference type="PROSITE" id="PS51322"/>
    </source>
</evidence>
<keyword evidence="6 8" id="KW-0175">Coiled coil</keyword>
<keyword evidence="13" id="KW-1185">Reference proteome</keyword>
<feature type="compositionally biased region" description="Low complexity" evidence="9">
    <location>
        <begin position="318"/>
        <end position="339"/>
    </location>
</feature>
<keyword evidence="4" id="KW-0967">Endosome</keyword>
<feature type="compositionally biased region" description="Pro residues" evidence="9">
    <location>
        <begin position="159"/>
        <end position="174"/>
    </location>
</feature>
<dbReference type="GO" id="GO:0000813">
    <property type="term" value="C:ESCRT I complex"/>
    <property type="evidence" value="ECO:0007669"/>
    <property type="project" value="TreeGrafter"/>
</dbReference>
<dbReference type="PROSITE" id="PS51312">
    <property type="entry name" value="SB"/>
    <property type="match status" value="1"/>
</dbReference>
<dbReference type="InterPro" id="IPR008883">
    <property type="entry name" value="UEV_N"/>
</dbReference>
<dbReference type="KEGG" id="psco:LY89DRAFT_706842"/>
<protein>
    <submittedName>
        <fullName evidence="12">UEV-domain-containing protein</fullName>
    </submittedName>
</protein>
<evidence type="ECO:0000256" key="6">
    <source>
        <dbReference type="ARBA" id="ARBA00023054"/>
    </source>
</evidence>
<dbReference type="STRING" id="149040.A0A194XEZ2"/>
<organism evidence="12 13">
    <name type="scientific">Mollisia scopiformis</name>
    <name type="common">Conifer needle endophyte fungus</name>
    <name type="synonym">Phialocephala scopiformis</name>
    <dbReference type="NCBI Taxonomy" id="149040"/>
    <lineage>
        <taxon>Eukaryota</taxon>
        <taxon>Fungi</taxon>
        <taxon>Dikarya</taxon>
        <taxon>Ascomycota</taxon>
        <taxon>Pezizomycotina</taxon>
        <taxon>Leotiomycetes</taxon>
        <taxon>Helotiales</taxon>
        <taxon>Mollisiaceae</taxon>
        <taxon>Mollisia</taxon>
    </lineage>
</organism>
<dbReference type="GeneID" id="28827280"/>
<dbReference type="PANTHER" id="PTHR23306">
    <property type="entry name" value="TUMOR SUSCEPTIBILITY GENE 101 PROTEIN-RELATED"/>
    <property type="match status" value="1"/>
</dbReference>
<dbReference type="Proteomes" id="UP000070700">
    <property type="component" value="Unassembled WGS sequence"/>
</dbReference>
<feature type="coiled-coil region" evidence="8">
    <location>
        <begin position="412"/>
        <end position="439"/>
    </location>
</feature>
<dbReference type="GO" id="GO:0006886">
    <property type="term" value="P:intracellular protein transport"/>
    <property type="evidence" value="ECO:0007669"/>
    <property type="project" value="UniProtKB-ARBA"/>
</dbReference>
<name>A0A194XEZ2_MOLSC</name>
<evidence type="ECO:0000313" key="12">
    <source>
        <dbReference type="EMBL" id="KUJ18337.1"/>
    </source>
</evidence>
<evidence type="ECO:0000313" key="13">
    <source>
        <dbReference type="Proteomes" id="UP000070700"/>
    </source>
</evidence>
<dbReference type="GO" id="GO:0043162">
    <property type="term" value="P:ubiquitin-dependent protein catabolic process via the multivesicular body sorting pathway"/>
    <property type="evidence" value="ECO:0007669"/>
    <property type="project" value="UniProtKB-ARBA"/>
</dbReference>
<keyword evidence="5 7" id="KW-0653">Protein transport</keyword>
<feature type="compositionally biased region" description="Pro residues" evidence="9">
    <location>
        <begin position="217"/>
        <end position="226"/>
    </location>
</feature>
<dbReference type="FunCoup" id="A0A194XEZ2">
    <property type="interactions" value="595"/>
</dbReference>
<dbReference type="InterPro" id="IPR037202">
    <property type="entry name" value="ESCRT_assembly_dom"/>
</dbReference>
<dbReference type="InterPro" id="IPR017916">
    <property type="entry name" value="SB_dom"/>
</dbReference>
<feature type="domain" description="UEV" evidence="11">
    <location>
        <begin position="7"/>
        <end position="152"/>
    </location>
</feature>
<dbReference type="PANTHER" id="PTHR23306:SF3">
    <property type="entry name" value="TUMOR SUPPRESSOR PROTEIN 101"/>
    <property type="match status" value="1"/>
</dbReference>
<dbReference type="RefSeq" id="XP_018072692.1">
    <property type="nucleotide sequence ID" value="XM_018217554.1"/>
</dbReference>
<comment type="subcellular location">
    <subcellularLocation>
        <location evidence="1">Endosome</location>
    </subcellularLocation>
</comment>
<dbReference type="Pfam" id="PF09454">
    <property type="entry name" value="Vps23_core"/>
    <property type="match status" value="1"/>
</dbReference>
<dbReference type="AlphaFoldDB" id="A0A194XEZ2"/>
<dbReference type="GO" id="GO:0072666">
    <property type="term" value="P:establishment of protein localization to vacuole"/>
    <property type="evidence" value="ECO:0007669"/>
    <property type="project" value="UniProtKB-ARBA"/>
</dbReference>
<proteinExistence type="inferred from homology"/>
<evidence type="ECO:0000256" key="9">
    <source>
        <dbReference type="SAM" id="MobiDB-lite"/>
    </source>
</evidence>
<comment type="similarity">
    <text evidence="2">Belongs to the ubiquitin-conjugating enzyme family. UEV subfamily.</text>
</comment>
<dbReference type="SUPFAM" id="SSF54495">
    <property type="entry name" value="UBC-like"/>
    <property type="match status" value="1"/>
</dbReference>
<evidence type="ECO:0000256" key="7">
    <source>
        <dbReference type="PROSITE-ProRule" id="PRU00644"/>
    </source>
</evidence>
<keyword evidence="3 7" id="KW-0813">Transport</keyword>
<dbReference type="OrthoDB" id="306304at2759"/>
<evidence type="ECO:0000256" key="3">
    <source>
        <dbReference type="ARBA" id="ARBA00022448"/>
    </source>
</evidence>
<dbReference type="SUPFAM" id="SSF140111">
    <property type="entry name" value="Endosomal sorting complex assembly domain"/>
    <property type="match status" value="1"/>
</dbReference>
<evidence type="ECO:0000256" key="5">
    <source>
        <dbReference type="ARBA" id="ARBA00022927"/>
    </source>
</evidence>
<dbReference type="InParanoid" id="A0A194XEZ2"/>
<evidence type="ECO:0000256" key="1">
    <source>
        <dbReference type="ARBA" id="ARBA00004177"/>
    </source>
</evidence>
<feature type="region of interest" description="Disordered" evidence="9">
    <location>
        <begin position="149"/>
        <end position="354"/>
    </location>
</feature>
<accession>A0A194XEZ2</accession>
<feature type="compositionally biased region" description="Low complexity" evidence="9">
    <location>
        <begin position="263"/>
        <end position="272"/>
    </location>
</feature>
<gene>
    <name evidence="12" type="ORF">LY89DRAFT_706842</name>
</gene>
<dbReference type="CDD" id="cd11685">
    <property type="entry name" value="UEV_TSG101-like"/>
    <property type="match status" value="1"/>
</dbReference>
<evidence type="ECO:0000256" key="8">
    <source>
        <dbReference type="SAM" id="Coils"/>
    </source>
</evidence>
<dbReference type="Gene3D" id="6.10.140.820">
    <property type="match status" value="1"/>
</dbReference>
<feature type="compositionally biased region" description="Polar residues" evidence="9">
    <location>
        <begin position="233"/>
        <end position="250"/>
    </location>
</feature>
<dbReference type="GO" id="GO:0043130">
    <property type="term" value="F:ubiquitin binding"/>
    <property type="evidence" value="ECO:0007669"/>
    <property type="project" value="TreeGrafter"/>
</dbReference>
<feature type="compositionally biased region" description="Polar residues" evidence="9">
    <location>
        <begin position="286"/>
        <end position="311"/>
    </location>
</feature>
<evidence type="ECO:0000256" key="2">
    <source>
        <dbReference type="ARBA" id="ARBA00009594"/>
    </source>
</evidence>
<sequence>MAAVKQQVLNWLYSVLTSEYRDVNRTYNDVAQALSHYSSLSPRTDVYTYENGKSALLLHLSGTLPVVFRGTTYRFPVALWVPHAYPLEPPLVYVTPTEGMMVRPGQHVDPQGKIYHPYLVGWAEFWDKSNILDFLAILREVFAKEPPVISRQQQAPRPQQAPAPPPVPPLPPGVGRPISESPSQTNDQVRPPPPPPKPTSDPQSYSAAGPSRRDSGPPLPPLPPQPNQDNARYGQQTPPNGQPQAPQRISTLRYENAPPLPSQPQRQSSRDSTFSPPLNGPPEPYRQSSQGQAYQQPPHVSNVNPQYNTQPNRPPSYVPQQQPYQGQPQWQQYPQQAPQQPKPKPPPPPDLLDAPLVLAVPSESSTNLPAPPVPPNPEKDMLLHNLGRALYSQRQHTLNQTTSSLPGLDAQHKAMLNTLSSMQAEIQALESLNTLLNSNTSILHTALHDADGVIESSQHRTAPNVDELLVAPTVVANQLYDLVCEERSLGDALFVLGRAVERGRITPAVFAKMTRTLAREWYLKKALVKKIGRGMGLNTY</sequence>
<evidence type="ECO:0000256" key="4">
    <source>
        <dbReference type="ARBA" id="ARBA00022753"/>
    </source>
</evidence>
<feature type="compositionally biased region" description="Pro residues" evidence="9">
    <location>
        <begin position="190"/>
        <end position="199"/>
    </location>
</feature>
<dbReference type="Pfam" id="PF05743">
    <property type="entry name" value="UEV"/>
    <property type="match status" value="1"/>
</dbReference>
<feature type="compositionally biased region" description="Pro residues" evidence="9">
    <location>
        <begin position="340"/>
        <end position="350"/>
    </location>
</feature>
<evidence type="ECO:0000259" key="10">
    <source>
        <dbReference type="PROSITE" id="PS51312"/>
    </source>
</evidence>
<dbReference type="Gene3D" id="3.10.110.10">
    <property type="entry name" value="Ubiquitin Conjugating Enzyme"/>
    <property type="match status" value="1"/>
</dbReference>
<dbReference type="InterPro" id="IPR016135">
    <property type="entry name" value="UBQ-conjugating_enzyme/RWD"/>
</dbReference>